<evidence type="ECO:0000313" key="2">
    <source>
        <dbReference type="EMBL" id="SVA61296.1"/>
    </source>
</evidence>
<dbReference type="InterPro" id="IPR013766">
    <property type="entry name" value="Thioredoxin_domain"/>
</dbReference>
<dbReference type="PANTHER" id="PTHR35272">
    <property type="entry name" value="THIOL:DISULFIDE INTERCHANGE PROTEIN DSBC-RELATED"/>
    <property type="match status" value="1"/>
</dbReference>
<dbReference type="EMBL" id="UINC01014358">
    <property type="protein sequence ID" value="SVA61296.1"/>
    <property type="molecule type" value="Genomic_DNA"/>
</dbReference>
<accession>A0A381X967</accession>
<feature type="domain" description="Thioredoxin" evidence="1">
    <location>
        <begin position="1"/>
        <end position="189"/>
    </location>
</feature>
<dbReference type="GO" id="GO:0016491">
    <property type="term" value="F:oxidoreductase activity"/>
    <property type="evidence" value="ECO:0007669"/>
    <property type="project" value="InterPro"/>
</dbReference>
<dbReference type="PROSITE" id="PS51352">
    <property type="entry name" value="THIOREDOXIN_2"/>
    <property type="match status" value="1"/>
</dbReference>
<name>A0A381X967_9ZZZZ</name>
<dbReference type="SUPFAM" id="SSF52833">
    <property type="entry name" value="Thioredoxin-like"/>
    <property type="match status" value="1"/>
</dbReference>
<dbReference type="InterPro" id="IPR036249">
    <property type="entry name" value="Thioredoxin-like_sf"/>
</dbReference>
<dbReference type="PANTHER" id="PTHR35272:SF3">
    <property type="entry name" value="THIOL:DISULFIDE INTERCHANGE PROTEIN DSBC"/>
    <property type="match status" value="1"/>
</dbReference>
<dbReference type="InterPro" id="IPR001853">
    <property type="entry name" value="DSBA-like_thioredoxin_dom"/>
</dbReference>
<dbReference type="CDD" id="cd03023">
    <property type="entry name" value="DsbA_Com1_like"/>
    <property type="match status" value="1"/>
</dbReference>
<dbReference type="InterPro" id="IPR051470">
    <property type="entry name" value="Thiol:disulfide_interchange"/>
</dbReference>
<evidence type="ECO:0000259" key="1">
    <source>
        <dbReference type="PROSITE" id="PS51352"/>
    </source>
</evidence>
<dbReference type="AlphaFoldDB" id="A0A381X967"/>
<dbReference type="Gene3D" id="3.40.30.10">
    <property type="entry name" value="Glutaredoxin"/>
    <property type="match status" value="1"/>
</dbReference>
<dbReference type="Pfam" id="PF01323">
    <property type="entry name" value="DSBA"/>
    <property type="match status" value="1"/>
</dbReference>
<organism evidence="2">
    <name type="scientific">marine metagenome</name>
    <dbReference type="NCBI Taxonomy" id="408172"/>
    <lineage>
        <taxon>unclassified sequences</taxon>
        <taxon>metagenomes</taxon>
        <taxon>ecological metagenomes</taxon>
    </lineage>
</organism>
<gene>
    <name evidence="2" type="ORF">METZ01_LOCUS114150</name>
</gene>
<proteinExistence type="predicted"/>
<protein>
    <recommendedName>
        <fullName evidence="1">Thioredoxin domain-containing protein</fullName>
    </recommendedName>
</protein>
<reference evidence="2" key="1">
    <citation type="submission" date="2018-05" db="EMBL/GenBank/DDBJ databases">
        <authorList>
            <person name="Lanie J.A."/>
            <person name="Ng W.-L."/>
            <person name="Kazmierczak K.M."/>
            <person name="Andrzejewski T.M."/>
            <person name="Davidsen T.M."/>
            <person name="Wayne K.J."/>
            <person name="Tettelin H."/>
            <person name="Glass J.I."/>
            <person name="Rusch D."/>
            <person name="Podicherti R."/>
            <person name="Tsui H.-C.T."/>
            <person name="Winkler M.E."/>
        </authorList>
    </citation>
    <scope>NUCLEOTIDE SEQUENCE</scope>
</reference>
<sequence>MILFGLTNINFAEDQSSLAKFIIRNYDLQEVPKVGSNDPDYVIVEFFDYRCGYCSKQASDYAKLLESHKNVQIIYLEFPIFGGISETASKLAMDVWQQSPDLYFQIHNEFMKLGSKMKKNDLIKLLDSNGLDGASMFSKAKSEERNLIIDSNIKVAKNLGLRGTPASIVNDTIFPGYVKLAKLKKIISQ</sequence>